<dbReference type="EMBL" id="SNXY01000007">
    <property type="protein sequence ID" value="TDP85192.1"/>
    <property type="molecule type" value="Genomic_DNA"/>
</dbReference>
<comment type="caution">
    <text evidence="1">The sequence shown here is derived from an EMBL/GenBank/DDBJ whole genome shotgun (WGS) entry which is preliminary data.</text>
</comment>
<name>A0A4R6RG18_9HYPH</name>
<keyword evidence="2" id="KW-1185">Reference proteome</keyword>
<dbReference type="Proteomes" id="UP000294547">
    <property type="component" value="Unassembled WGS sequence"/>
</dbReference>
<dbReference type="AlphaFoldDB" id="A0A4R6RG18"/>
<evidence type="ECO:0000313" key="1">
    <source>
        <dbReference type="EMBL" id="TDP85192.1"/>
    </source>
</evidence>
<dbReference type="OrthoDB" id="6079986at2"/>
<proteinExistence type="predicted"/>
<sequence>MSDRDTAGAAFFTLDVRFYCRPEEREAITAMLGFEPTKFLPPRTKGSRPASGTWIHDGSDTAGYQDEWTSVADSFDFMFGVLADRATAIRQVSERYEGYWWLGNFFSICERSFVLERRHLLRLPEYGLGLYCGSFVFSDDPETGDATS</sequence>
<dbReference type="RefSeq" id="WP_126541055.1">
    <property type="nucleotide sequence ID" value="NZ_BSPM01000004.1"/>
</dbReference>
<reference evidence="1 2" key="1">
    <citation type="submission" date="2019-03" db="EMBL/GenBank/DDBJ databases">
        <title>Genomic Encyclopedia of Type Strains, Phase IV (KMG-IV): sequencing the most valuable type-strain genomes for metagenomic binning, comparative biology and taxonomic classification.</title>
        <authorList>
            <person name="Goeker M."/>
        </authorList>
    </citation>
    <scope>NUCLEOTIDE SEQUENCE [LARGE SCALE GENOMIC DNA]</scope>
    <source>
        <strain evidence="1 2">DSM 102969</strain>
    </source>
</reference>
<accession>A0A4R6RG18</accession>
<protein>
    <recommendedName>
        <fullName evidence="3">DUF4279 domain-containing protein</fullName>
    </recommendedName>
</protein>
<evidence type="ECO:0000313" key="2">
    <source>
        <dbReference type="Proteomes" id="UP000294547"/>
    </source>
</evidence>
<gene>
    <name evidence="1" type="ORF">EDD54_2040</name>
</gene>
<organism evidence="1 2">
    <name type="scientific">Oharaeibacter diazotrophicus</name>
    <dbReference type="NCBI Taxonomy" id="1920512"/>
    <lineage>
        <taxon>Bacteria</taxon>
        <taxon>Pseudomonadati</taxon>
        <taxon>Pseudomonadota</taxon>
        <taxon>Alphaproteobacteria</taxon>
        <taxon>Hyphomicrobiales</taxon>
        <taxon>Pleomorphomonadaceae</taxon>
        <taxon>Oharaeibacter</taxon>
    </lineage>
</organism>
<evidence type="ECO:0008006" key="3">
    <source>
        <dbReference type="Google" id="ProtNLM"/>
    </source>
</evidence>